<keyword evidence="2" id="KW-0689">Ribosomal protein</keyword>
<dbReference type="PANTHER" id="PTHR13014:SF3">
    <property type="entry name" value="LARGE RIBOSOMAL SUBUNIT PROTEIN ML65"/>
    <property type="match status" value="1"/>
</dbReference>
<gene>
    <name evidence="6" type="ORF">EB796_000870</name>
</gene>
<evidence type="ECO:0000256" key="1">
    <source>
        <dbReference type="ARBA" id="ARBA00004173"/>
    </source>
</evidence>
<evidence type="ECO:0000256" key="4">
    <source>
        <dbReference type="ARBA" id="ARBA00023274"/>
    </source>
</evidence>
<dbReference type="PANTHER" id="PTHR13014">
    <property type="entry name" value="MITOCHONDRIAL 28S RIBOSOMAL PROTEIN S30/P52 PRO-APOTOTIC PROTEIN"/>
    <property type="match status" value="1"/>
</dbReference>
<accession>A0A7J7KRL3</accession>
<reference evidence="6" key="1">
    <citation type="submission" date="2020-06" db="EMBL/GenBank/DDBJ databases">
        <title>Draft genome of Bugula neritina, a colonial animal packing powerful symbionts and potential medicines.</title>
        <authorList>
            <person name="Rayko M."/>
        </authorList>
    </citation>
    <scope>NUCLEOTIDE SEQUENCE [LARGE SCALE GENOMIC DNA]</scope>
    <source>
        <strain evidence="6">Kwan_BN1</strain>
    </source>
</reference>
<comment type="subcellular location">
    <subcellularLocation>
        <location evidence="1">Mitochondrion</location>
    </subcellularLocation>
</comment>
<proteinExistence type="predicted"/>
<dbReference type="Pfam" id="PF07147">
    <property type="entry name" value="PDCD9"/>
    <property type="match status" value="1"/>
</dbReference>
<dbReference type="OrthoDB" id="6041973at2759"/>
<organism evidence="6 7">
    <name type="scientific">Bugula neritina</name>
    <name type="common">Brown bryozoan</name>
    <name type="synonym">Sertularia neritina</name>
    <dbReference type="NCBI Taxonomy" id="10212"/>
    <lineage>
        <taxon>Eukaryota</taxon>
        <taxon>Metazoa</taxon>
        <taxon>Spiralia</taxon>
        <taxon>Lophotrochozoa</taxon>
        <taxon>Bryozoa</taxon>
        <taxon>Gymnolaemata</taxon>
        <taxon>Cheilostomatida</taxon>
        <taxon>Flustrina</taxon>
        <taxon>Buguloidea</taxon>
        <taxon>Bugulidae</taxon>
        <taxon>Bugula</taxon>
    </lineage>
</organism>
<evidence type="ECO:0000313" key="7">
    <source>
        <dbReference type="Proteomes" id="UP000593567"/>
    </source>
</evidence>
<sequence>MASLAKRCKFLIRRTRSPSPCYAEDNVKASSRLCYAVRFINTESDSNLPHIKPKYPKGSWYSFSSKKAWDWFKDVNAIDKLPTIEERLYHNIGYKNQQYYFDVKPFLPDPTCVEFTEEITKSCLDSSVKAGQTTDIDSSKWLSITTDILSTINDECKNIVRDVDVSSTEDERKNRRHRLLLDSILRRLQTLLSVECPDLVSCDTERDVNLQTHWIRGGAKTPLQSFCQVGYPGGPVRYGYKQNTEYQLRSHLPLCTNHLNGVESHAKPLDPVPPEEALHEYADYHESIRKDLNTGDYNAHKRGLTKHCYSMPHQPGFMYGAPAEFVNLSLIMPTTKSVSQKWWEDQMDAKCLEESLVRAGLVHSFATANAVAHYQGYDMHHDLSSPILTQTLVFDKNTFTLITYQLNTLRLFVHDVDNCKYNAYSHTRPVQLYQSITDDGTIVGFNPQCIKMIGECMLANLAQGVAVNPHLEQQQMKTPSSGDIFPYLPKYPRFSDLPELHPGSASIPTFIRYNKPDEPMSEWDLHPKDRARRAKERKHEHEFTKGPLSDRAEPPARGKTKLDLHFAKVRQEKKRQRIEWRDEVLAYKKTQEIDKDNES</sequence>
<evidence type="ECO:0000256" key="2">
    <source>
        <dbReference type="ARBA" id="ARBA00022980"/>
    </source>
</evidence>
<dbReference type="EMBL" id="VXIV02000099">
    <property type="protein sequence ID" value="KAF6040814.1"/>
    <property type="molecule type" value="Genomic_DNA"/>
</dbReference>
<keyword evidence="3" id="KW-0496">Mitochondrion</keyword>
<dbReference type="InterPro" id="IPR039982">
    <property type="entry name" value="Ribosomal_mL65"/>
</dbReference>
<dbReference type="GO" id="GO:0005762">
    <property type="term" value="C:mitochondrial large ribosomal subunit"/>
    <property type="evidence" value="ECO:0007669"/>
    <property type="project" value="TreeGrafter"/>
</dbReference>
<dbReference type="GO" id="GO:0006412">
    <property type="term" value="P:translation"/>
    <property type="evidence" value="ECO:0007669"/>
    <property type="project" value="InterPro"/>
</dbReference>
<keyword evidence="4" id="KW-0687">Ribonucleoprotein</keyword>
<protein>
    <submittedName>
        <fullName evidence="6">MRPS30</fullName>
    </submittedName>
</protein>
<dbReference type="InterPro" id="IPR010793">
    <property type="entry name" value="Ribosomal_mL37/mL65"/>
</dbReference>
<evidence type="ECO:0000256" key="3">
    <source>
        <dbReference type="ARBA" id="ARBA00023128"/>
    </source>
</evidence>
<comment type="caution">
    <text evidence="6">The sequence shown here is derived from an EMBL/GenBank/DDBJ whole genome shotgun (WGS) entry which is preliminary data.</text>
</comment>
<keyword evidence="7" id="KW-1185">Reference proteome</keyword>
<feature type="region of interest" description="Disordered" evidence="5">
    <location>
        <begin position="530"/>
        <end position="561"/>
    </location>
</feature>
<dbReference type="GO" id="GO:0003735">
    <property type="term" value="F:structural constituent of ribosome"/>
    <property type="evidence" value="ECO:0007669"/>
    <property type="project" value="InterPro"/>
</dbReference>
<evidence type="ECO:0000256" key="5">
    <source>
        <dbReference type="SAM" id="MobiDB-lite"/>
    </source>
</evidence>
<name>A0A7J7KRL3_BUGNE</name>
<dbReference type="AlphaFoldDB" id="A0A7J7KRL3"/>
<evidence type="ECO:0000313" key="6">
    <source>
        <dbReference type="EMBL" id="KAF6040814.1"/>
    </source>
</evidence>
<dbReference type="Proteomes" id="UP000593567">
    <property type="component" value="Unassembled WGS sequence"/>
</dbReference>
<feature type="compositionally biased region" description="Basic and acidic residues" evidence="5">
    <location>
        <begin position="537"/>
        <end position="561"/>
    </location>
</feature>